<feature type="domain" description="Porin" evidence="11">
    <location>
        <begin position="9"/>
        <end position="336"/>
    </location>
</feature>
<name>A0A4R2SZI6_9PAST</name>
<dbReference type="GO" id="GO:0009279">
    <property type="term" value="C:cell outer membrane"/>
    <property type="evidence" value="ECO:0007669"/>
    <property type="project" value="UniProtKB-SubCell"/>
</dbReference>
<keyword evidence="6" id="KW-0406">Ion transport</keyword>
<dbReference type="AlphaFoldDB" id="A0A4R2SZI6"/>
<keyword evidence="5 10" id="KW-0732">Signal</keyword>
<evidence type="ECO:0000256" key="8">
    <source>
        <dbReference type="ARBA" id="ARBA00023136"/>
    </source>
</evidence>
<evidence type="ECO:0000313" key="13">
    <source>
        <dbReference type="Proteomes" id="UP000295763"/>
    </source>
</evidence>
<evidence type="ECO:0000259" key="11">
    <source>
        <dbReference type="Pfam" id="PF13609"/>
    </source>
</evidence>
<dbReference type="RefSeq" id="WP_131975627.1">
    <property type="nucleotide sequence ID" value="NZ_SLYB01000006.1"/>
</dbReference>
<accession>A0A4R2SZI6</accession>
<dbReference type="PANTHER" id="PTHR34501:SF2">
    <property type="entry name" value="OUTER MEMBRANE PORIN F-RELATED"/>
    <property type="match status" value="1"/>
</dbReference>
<organism evidence="12 13">
    <name type="scientific">Cricetibacter osteomyelitidis</name>
    <dbReference type="NCBI Taxonomy" id="1521931"/>
    <lineage>
        <taxon>Bacteria</taxon>
        <taxon>Pseudomonadati</taxon>
        <taxon>Pseudomonadota</taxon>
        <taxon>Gammaproteobacteria</taxon>
        <taxon>Pasteurellales</taxon>
        <taxon>Pasteurellaceae</taxon>
        <taxon>Cricetibacter</taxon>
    </lineage>
</organism>
<evidence type="ECO:0000256" key="2">
    <source>
        <dbReference type="ARBA" id="ARBA00022448"/>
    </source>
</evidence>
<evidence type="ECO:0000256" key="10">
    <source>
        <dbReference type="SAM" id="SignalP"/>
    </source>
</evidence>
<gene>
    <name evidence="12" type="ORF">EDC44_1066</name>
</gene>
<reference evidence="12 13" key="1">
    <citation type="submission" date="2019-03" db="EMBL/GenBank/DDBJ databases">
        <title>Genomic Encyclopedia of Type Strains, Phase IV (KMG-IV): sequencing the most valuable type-strain genomes for metagenomic binning, comparative biology and taxonomic classification.</title>
        <authorList>
            <person name="Goeker M."/>
        </authorList>
    </citation>
    <scope>NUCLEOTIDE SEQUENCE [LARGE SCALE GENOMIC DNA]</scope>
    <source>
        <strain evidence="12 13">DSM 28404</strain>
    </source>
</reference>
<dbReference type="GO" id="GO:0046930">
    <property type="term" value="C:pore complex"/>
    <property type="evidence" value="ECO:0007669"/>
    <property type="project" value="UniProtKB-KW"/>
</dbReference>
<dbReference type="OrthoDB" id="784582at2"/>
<dbReference type="Pfam" id="PF13609">
    <property type="entry name" value="Porin_4"/>
    <property type="match status" value="1"/>
</dbReference>
<evidence type="ECO:0000256" key="7">
    <source>
        <dbReference type="ARBA" id="ARBA00023114"/>
    </source>
</evidence>
<dbReference type="InterPro" id="IPR023614">
    <property type="entry name" value="Porin_dom_sf"/>
</dbReference>
<keyword evidence="13" id="KW-1185">Reference proteome</keyword>
<keyword evidence="9" id="KW-0998">Cell outer membrane</keyword>
<evidence type="ECO:0000256" key="3">
    <source>
        <dbReference type="ARBA" id="ARBA00022452"/>
    </source>
</evidence>
<dbReference type="GO" id="GO:0015288">
    <property type="term" value="F:porin activity"/>
    <property type="evidence" value="ECO:0007669"/>
    <property type="project" value="UniProtKB-KW"/>
</dbReference>
<evidence type="ECO:0000256" key="9">
    <source>
        <dbReference type="ARBA" id="ARBA00023237"/>
    </source>
</evidence>
<keyword evidence="8" id="KW-0472">Membrane</keyword>
<dbReference type="EMBL" id="SLYB01000006">
    <property type="protein sequence ID" value="TCP95947.1"/>
    <property type="molecule type" value="Genomic_DNA"/>
</dbReference>
<feature type="signal peptide" evidence="10">
    <location>
        <begin position="1"/>
        <end position="21"/>
    </location>
</feature>
<dbReference type="SUPFAM" id="SSF56935">
    <property type="entry name" value="Porins"/>
    <property type="match status" value="1"/>
</dbReference>
<dbReference type="GO" id="GO:0006811">
    <property type="term" value="P:monoatomic ion transport"/>
    <property type="evidence" value="ECO:0007669"/>
    <property type="project" value="UniProtKB-KW"/>
</dbReference>
<dbReference type="InterPro" id="IPR050298">
    <property type="entry name" value="Gram-neg_bact_OMP"/>
</dbReference>
<protein>
    <submittedName>
        <fullName evidence="12">Putative porin</fullName>
    </submittedName>
</protein>
<keyword evidence="7" id="KW-0626">Porin</keyword>
<dbReference type="InterPro" id="IPR033900">
    <property type="entry name" value="Gram_neg_porin_domain"/>
</dbReference>
<keyword evidence="2" id="KW-0813">Transport</keyword>
<evidence type="ECO:0000313" key="12">
    <source>
        <dbReference type="EMBL" id="TCP95947.1"/>
    </source>
</evidence>
<dbReference type="PANTHER" id="PTHR34501">
    <property type="entry name" value="PROTEIN YDDL-RELATED"/>
    <property type="match status" value="1"/>
</dbReference>
<proteinExistence type="predicted"/>
<keyword evidence="3" id="KW-1134">Transmembrane beta strand</keyword>
<dbReference type="Gene3D" id="2.40.160.10">
    <property type="entry name" value="Porin"/>
    <property type="match status" value="1"/>
</dbReference>
<evidence type="ECO:0000256" key="4">
    <source>
        <dbReference type="ARBA" id="ARBA00022692"/>
    </source>
</evidence>
<evidence type="ECO:0000256" key="1">
    <source>
        <dbReference type="ARBA" id="ARBA00004571"/>
    </source>
</evidence>
<evidence type="ECO:0000256" key="6">
    <source>
        <dbReference type="ARBA" id="ARBA00023065"/>
    </source>
</evidence>
<keyword evidence="4" id="KW-0812">Transmembrane</keyword>
<comment type="subcellular location">
    <subcellularLocation>
        <location evidence="1">Cell outer membrane</location>
        <topology evidence="1">Multi-pass membrane protein</topology>
    </subcellularLocation>
</comment>
<evidence type="ECO:0000256" key="5">
    <source>
        <dbReference type="ARBA" id="ARBA00022729"/>
    </source>
</evidence>
<feature type="chain" id="PRO_5020997118" evidence="10">
    <location>
        <begin position="22"/>
        <end position="357"/>
    </location>
</feature>
<comment type="caution">
    <text evidence="12">The sequence shown here is derived from an EMBL/GenBank/DDBJ whole genome shotgun (WGS) entry which is preliminary data.</text>
</comment>
<dbReference type="Proteomes" id="UP000295763">
    <property type="component" value="Unassembled WGS sequence"/>
</dbReference>
<dbReference type="CDD" id="cd00342">
    <property type="entry name" value="gram_neg_porins"/>
    <property type="match status" value="1"/>
</dbReference>
<sequence>MKKTLVALAVAAMAATSSANALITVYEQEGTKVELGGSLRMFLGRVGDDQRGDLKNDGSRLIFRASHDLGNGFSAFGGYQLRFEAESAKPAQRGSDSGWGDPTTRELYLGFKHQDVGALSFGRQLTNADDFLQDAAYYTSASLSPLTTRSDKSVKFRSAEWNGFSFGLDYLFGDADKSYNKAAYGNYKNGFGAVAFYNLDIDDMQSFNAALLYTEDHKEGYGSDTGAKKSDWGAHLGYVYGPFDIAVSYVRSAEEFGNSLAAYSVFRDKKHNYILLDAGYRVVPESRLYVQWERLDTKYDYLPYTSKITNQYTAGIDYKLHKNVVPYIEYAHQRTKYAIIGEIEKDNVFGVGLRVHF</sequence>